<feature type="domain" description="VOC" evidence="1">
    <location>
        <begin position="7"/>
        <end position="129"/>
    </location>
</feature>
<name>A0ABS4DZG0_9HYPH</name>
<dbReference type="SUPFAM" id="SSF54593">
    <property type="entry name" value="Glyoxalase/Bleomycin resistance protein/Dihydroxybiphenyl dioxygenase"/>
    <property type="match status" value="1"/>
</dbReference>
<dbReference type="Gene3D" id="3.10.180.10">
    <property type="entry name" value="2,3-Dihydroxybiphenyl 1,2-Dioxygenase, domain 1"/>
    <property type="match status" value="1"/>
</dbReference>
<proteinExistence type="predicted"/>
<dbReference type="InterPro" id="IPR029068">
    <property type="entry name" value="Glyas_Bleomycin-R_OHBP_Dase"/>
</dbReference>
<keyword evidence="3" id="KW-1185">Reference proteome</keyword>
<gene>
    <name evidence="2" type="ORF">J2Z17_002516</name>
</gene>
<dbReference type="PROSITE" id="PS51819">
    <property type="entry name" value="VOC"/>
    <property type="match status" value="1"/>
</dbReference>
<dbReference type="InterPro" id="IPR037523">
    <property type="entry name" value="VOC_core"/>
</dbReference>
<dbReference type="Pfam" id="PF00903">
    <property type="entry name" value="Glyoxalase"/>
    <property type="match status" value="1"/>
</dbReference>
<dbReference type="InterPro" id="IPR004360">
    <property type="entry name" value="Glyas_Fos-R_dOase_dom"/>
</dbReference>
<accession>A0ABS4DZG0</accession>
<evidence type="ECO:0000313" key="2">
    <source>
        <dbReference type="EMBL" id="MBP1851073.1"/>
    </source>
</evidence>
<reference evidence="2 3" key="1">
    <citation type="submission" date="2021-03" db="EMBL/GenBank/DDBJ databases">
        <title>Genomic Encyclopedia of Type Strains, Phase IV (KMG-IV): sequencing the most valuable type-strain genomes for metagenomic binning, comparative biology and taxonomic classification.</title>
        <authorList>
            <person name="Goeker M."/>
        </authorList>
    </citation>
    <scope>NUCLEOTIDE SEQUENCE [LARGE SCALE GENOMIC DNA]</scope>
    <source>
        <strain evidence="2 3">DSM 21600</strain>
    </source>
</reference>
<dbReference type="EMBL" id="JAGGJU010000006">
    <property type="protein sequence ID" value="MBP1851073.1"/>
    <property type="molecule type" value="Genomic_DNA"/>
</dbReference>
<dbReference type="RefSeq" id="WP_209945419.1">
    <property type="nucleotide sequence ID" value="NZ_JAGGJU010000006.1"/>
</dbReference>
<sequence>MAELPVGLDHCVIHVSDWEVARDFYTRVIGTQAIGRGDGTYVFRLGRQQLNVHGPGLEDAAPLARVPVVPGNSDLCFCWNGPIETAIEHLATQGVVIELGPVERYGAQGPGTSVYFRDPDGSLMEFMSYGH</sequence>
<protein>
    <submittedName>
        <fullName evidence="2">Catechol 2,3-dioxygenase-like lactoylglutathione lyase family enzyme</fullName>
    </submittedName>
</protein>
<organism evidence="2 3">
    <name type="scientific">Rhizobium halophytocola</name>
    <dbReference type="NCBI Taxonomy" id="735519"/>
    <lineage>
        <taxon>Bacteria</taxon>
        <taxon>Pseudomonadati</taxon>
        <taxon>Pseudomonadota</taxon>
        <taxon>Alphaproteobacteria</taxon>
        <taxon>Hyphomicrobiales</taxon>
        <taxon>Rhizobiaceae</taxon>
        <taxon>Rhizobium/Agrobacterium group</taxon>
        <taxon>Rhizobium</taxon>
    </lineage>
</organism>
<dbReference type="Proteomes" id="UP000759443">
    <property type="component" value="Unassembled WGS sequence"/>
</dbReference>
<evidence type="ECO:0000259" key="1">
    <source>
        <dbReference type="PROSITE" id="PS51819"/>
    </source>
</evidence>
<comment type="caution">
    <text evidence="2">The sequence shown here is derived from an EMBL/GenBank/DDBJ whole genome shotgun (WGS) entry which is preliminary data.</text>
</comment>
<evidence type="ECO:0000313" key="3">
    <source>
        <dbReference type="Proteomes" id="UP000759443"/>
    </source>
</evidence>